<dbReference type="Pfam" id="PF13639">
    <property type="entry name" value="zf-RING_2"/>
    <property type="match status" value="1"/>
</dbReference>
<evidence type="ECO:0000259" key="3">
    <source>
        <dbReference type="PROSITE" id="PS50089"/>
    </source>
</evidence>
<dbReference type="Gene3D" id="3.30.40.10">
    <property type="entry name" value="Zinc/RING finger domain, C3HC4 (zinc finger)"/>
    <property type="match status" value="1"/>
</dbReference>
<name>A0A2T2P4E1_CORCC</name>
<sequence>MDASAFTLRPLRDIINSPKFGYYSSSVTAPTEECFICLRKYDKKDNTDDPNEKPCEAIRLSCGHILGKNCYEKWREASNDLDRCPQCRRRLLPTQSTWWIEVLRIVTSTTWFRLHNEDVILLWNKEDPSTGRNLWVFQSHDPNGLNIWELIGVWLVHCFYFSATLASTILGSAIYHTGKVITVSVLCAMFPLDCCIQTRPLNLGTTFQIEILVVAAMLVVVFKSHELRKGESKIKTIHEEHRLRWAMILVIGFSALQSGLGFRVAQNVVLFDAMIYISVTLFVILSCNFLAQSM</sequence>
<gene>
    <name evidence="4" type="ORF">BS50DRAFT_254348</name>
</gene>
<protein>
    <recommendedName>
        <fullName evidence="3">RING-type domain-containing protein</fullName>
    </recommendedName>
</protein>
<keyword evidence="5" id="KW-1185">Reference proteome</keyword>
<keyword evidence="2" id="KW-0812">Transmembrane</keyword>
<accession>A0A2T2P4E1</accession>
<evidence type="ECO:0000256" key="2">
    <source>
        <dbReference type="SAM" id="Phobius"/>
    </source>
</evidence>
<evidence type="ECO:0000313" key="5">
    <source>
        <dbReference type="Proteomes" id="UP000240883"/>
    </source>
</evidence>
<feature type="transmembrane region" description="Helical" evidence="2">
    <location>
        <begin position="268"/>
        <end position="291"/>
    </location>
</feature>
<dbReference type="GO" id="GO:0008270">
    <property type="term" value="F:zinc ion binding"/>
    <property type="evidence" value="ECO:0007669"/>
    <property type="project" value="UniProtKB-KW"/>
</dbReference>
<keyword evidence="1" id="KW-0479">Metal-binding</keyword>
<feature type="transmembrane region" description="Helical" evidence="2">
    <location>
        <begin position="243"/>
        <end position="262"/>
    </location>
</feature>
<feature type="transmembrane region" description="Helical" evidence="2">
    <location>
        <begin position="201"/>
        <end position="222"/>
    </location>
</feature>
<dbReference type="InterPro" id="IPR001841">
    <property type="entry name" value="Znf_RING"/>
</dbReference>
<keyword evidence="1" id="KW-0863">Zinc-finger</keyword>
<dbReference type="AlphaFoldDB" id="A0A2T2P4E1"/>
<keyword evidence="2" id="KW-0472">Membrane</keyword>
<dbReference type="SUPFAM" id="SSF57850">
    <property type="entry name" value="RING/U-box"/>
    <property type="match status" value="1"/>
</dbReference>
<dbReference type="PROSITE" id="PS50089">
    <property type="entry name" value="ZF_RING_2"/>
    <property type="match status" value="1"/>
</dbReference>
<keyword evidence="2" id="KW-1133">Transmembrane helix</keyword>
<dbReference type="InterPro" id="IPR013083">
    <property type="entry name" value="Znf_RING/FYVE/PHD"/>
</dbReference>
<organism evidence="4 5">
    <name type="scientific">Corynespora cassiicola Philippines</name>
    <dbReference type="NCBI Taxonomy" id="1448308"/>
    <lineage>
        <taxon>Eukaryota</taxon>
        <taxon>Fungi</taxon>
        <taxon>Dikarya</taxon>
        <taxon>Ascomycota</taxon>
        <taxon>Pezizomycotina</taxon>
        <taxon>Dothideomycetes</taxon>
        <taxon>Pleosporomycetidae</taxon>
        <taxon>Pleosporales</taxon>
        <taxon>Corynesporascaceae</taxon>
        <taxon>Corynespora</taxon>
    </lineage>
</organism>
<dbReference type="Proteomes" id="UP000240883">
    <property type="component" value="Unassembled WGS sequence"/>
</dbReference>
<keyword evidence="1" id="KW-0862">Zinc</keyword>
<dbReference type="EMBL" id="KZ678130">
    <property type="protein sequence ID" value="PSN72551.1"/>
    <property type="molecule type" value="Genomic_DNA"/>
</dbReference>
<proteinExistence type="predicted"/>
<feature type="domain" description="RING-type" evidence="3">
    <location>
        <begin position="34"/>
        <end position="88"/>
    </location>
</feature>
<evidence type="ECO:0000313" key="4">
    <source>
        <dbReference type="EMBL" id="PSN72551.1"/>
    </source>
</evidence>
<reference evidence="4 5" key="1">
    <citation type="journal article" date="2018" name="Front. Microbiol.">
        <title>Genome-Wide Analysis of Corynespora cassiicola Leaf Fall Disease Putative Effectors.</title>
        <authorList>
            <person name="Lopez D."/>
            <person name="Ribeiro S."/>
            <person name="Label P."/>
            <person name="Fumanal B."/>
            <person name="Venisse J.S."/>
            <person name="Kohler A."/>
            <person name="de Oliveira R.R."/>
            <person name="Labutti K."/>
            <person name="Lipzen A."/>
            <person name="Lail K."/>
            <person name="Bauer D."/>
            <person name="Ohm R.A."/>
            <person name="Barry K.W."/>
            <person name="Spatafora J."/>
            <person name="Grigoriev I.V."/>
            <person name="Martin F.M."/>
            <person name="Pujade-Renaud V."/>
        </authorList>
    </citation>
    <scope>NUCLEOTIDE SEQUENCE [LARGE SCALE GENOMIC DNA]</scope>
    <source>
        <strain evidence="4 5">Philippines</strain>
    </source>
</reference>
<evidence type="ECO:0000256" key="1">
    <source>
        <dbReference type="PROSITE-ProRule" id="PRU00175"/>
    </source>
</evidence>
<dbReference type="OrthoDB" id="5600418at2759"/>